<name>A0ABQ8ZP07_9ROSI</name>
<evidence type="ECO:0000313" key="1">
    <source>
        <dbReference type="EMBL" id="KAJ6303657.1"/>
    </source>
</evidence>
<reference evidence="1" key="1">
    <citation type="submission" date="2022-10" db="EMBL/GenBank/DDBJ databases">
        <authorList>
            <person name="Hyden B.L."/>
            <person name="Feng K."/>
            <person name="Yates T."/>
            <person name="Jawdy S."/>
            <person name="Smart L.B."/>
            <person name="Muchero W."/>
        </authorList>
    </citation>
    <scope>NUCLEOTIDE SEQUENCE</scope>
    <source>
        <tissue evidence="1">Shoot tip</tissue>
    </source>
</reference>
<evidence type="ECO:0000313" key="2">
    <source>
        <dbReference type="Proteomes" id="UP001141253"/>
    </source>
</evidence>
<dbReference type="Proteomes" id="UP001141253">
    <property type="component" value="Chromosome 16"/>
</dbReference>
<gene>
    <name evidence="1" type="ORF">OIU77_017520</name>
</gene>
<dbReference type="EMBL" id="JAPFFI010000027">
    <property type="protein sequence ID" value="KAJ6303657.1"/>
    <property type="molecule type" value="Genomic_DNA"/>
</dbReference>
<accession>A0ABQ8ZP07</accession>
<comment type="caution">
    <text evidence="1">The sequence shown here is derived from an EMBL/GenBank/DDBJ whole genome shotgun (WGS) entry which is preliminary data.</text>
</comment>
<keyword evidence="2" id="KW-1185">Reference proteome</keyword>
<proteinExistence type="predicted"/>
<organism evidence="1 2">
    <name type="scientific">Salix suchowensis</name>
    <dbReference type="NCBI Taxonomy" id="1278906"/>
    <lineage>
        <taxon>Eukaryota</taxon>
        <taxon>Viridiplantae</taxon>
        <taxon>Streptophyta</taxon>
        <taxon>Embryophyta</taxon>
        <taxon>Tracheophyta</taxon>
        <taxon>Spermatophyta</taxon>
        <taxon>Magnoliopsida</taxon>
        <taxon>eudicotyledons</taxon>
        <taxon>Gunneridae</taxon>
        <taxon>Pentapetalae</taxon>
        <taxon>rosids</taxon>
        <taxon>fabids</taxon>
        <taxon>Malpighiales</taxon>
        <taxon>Salicaceae</taxon>
        <taxon>Saliceae</taxon>
        <taxon>Salix</taxon>
    </lineage>
</organism>
<protein>
    <submittedName>
        <fullName evidence="1">Uncharacterized protein</fullName>
    </submittedName>
</protein>
<sequence>MARTSKVNLYLSLFTSIHLCNLNLTNSKLPLLVVERPPYLYLLCFVSCISNSIKQND</sequence>
<reference evidence="1" key="2">
    <citation type="journal article" date="2023" name="Int. J. Mol. Sci.">
        <title>De Novo Assembly and Annotation of 11 Diverse Shrub Willow (Salix) Genomes Reveals Novel Gene Organization in Sex-Linked Regions.</title>
        <authorList>
            <person name="Hyden B."/>
            <person name="Feng K."/>
            <person name="Yates T.B."/>
            <person name="Jawdy S."/>
            <person name="Cereghino C."/>
            <person name="Smart L.B."/>
            <person name="Muchero W."/>
        </authorList>
    </citation>
    <scope>NUCLEOTIDE SEQUENCE</scope>
    <source>
        <tissue evidence="1">Shoot tip</tissue>
    </source>
</reference>